<gene>
    <name evidence="2" type="ORF">KFE25_008270</name>
</gene>
<proteinExistence type="predicted"/>
<dbReference type="InterPro" id="IPR010865">
    <property type="entry name" value="DUF1499"/>
</dbReference>
<sequence>MARLVLVAPLLVAATSSAPRVREAFGRRALVASVGALAAAAVTGQRAARADVQGDLLRPCERIACVSSQDDRPVVWDNPWEYADARQAAALMQRLRDVLAAQPGCEVVEADSRYVRAVVNVLADGSVRDELEFYLTPDDVLVQFRAQRSPAGVPDLGANRQRVERLRKTLGLAKLPVLRDRTTRLWFESPLDQFGPAEYDASGLAPLGR</sequence>
<feature type="chain" id="PRO_5035294631" evidence="1">
    <location>
        <begin position="18"/>
        <end position="209"/>
    </location>
</feature>
<dbReference type="OMA" id="FVESPWD"/>
<accession>A0A8J5XP15</accession>
<dbReference type="Pfam" id="PF07386">
    <property type="entry name" value="DUF1499"/>
    <property type="match status" value="1"/>
</dbReference>
<dbReference type="AlphaFoldDB" id="A0A8J5XP15"/>
<keyword evidence="1" id="KW-0732">Signal</keyword>
<evidence type="ECO:0000313" key="2">
    <source>
        <dbReference type="EMBL" id="KAG8466891.1"/>
    </source>
</evidence>
<feature type="signal peptide" evidence="1">
    <location>
        <begin position="1"/>
        <end position="17"/>
    </location>
</feature>
<keyword evidence="3" id="KW-1185">Reference proteome</keyword>
<reference evidence="2" key="1">
    <citation type="submission" date="2021-05" db="EMBL/GenBank/DDBJ databases">
        <title>The genome of the haptophyte Pavlova lutheri (Diacronema luteri, Pavlovales) - a model for lipid biosynthesis in eukaryotic algae.</title>
        <authorList>
            <person name="Hulatt C.J."/>
            <person name="Posewitz M.C."/>
        </authorList>
    </citation>
    <scope>NUCLEOTIDE SEQUENCE</scope>
    <source>
        <strain evidence="2">NIVA-4/92</strain>
    </source>
</reference>
<organism evidence="2 3">
    <name type="scientific">Diacronema lutheri</name>
    <name type="common">Unicellular marine alga</name>
    <name type="synonym">Monochrysis lutheri</name>
    <dbReference type="NCBI Taxonomy" id="2081491"/>
    <lineage>
        <taxon>Eukaryota</taxon>
        <taxon>Haptista</taxon>
        <taxon>Haptophyta</taxon>
        <taxon>Pavlovophyceae</taxon>
        <taxon>Pavlovales</taxon>
        <taxon>Pavlovaceae</taxon>
        <taxon>Diacronema</taxon>
    </lineage>
</organism>
<evidence type="ECO:0000256" key="1">
    <source>
        <dbReference type="SAM" id="SignalP"/>
    </source>
</evidence>
<protein>
    <submittedName>
        <fullName evidence="2">Uncharacterized protein</fullName>
    </submittedName>
</protein>
<dbReference type="EMBL" id="JAGTXO010000007">
    <property type="protein sequence ID" value="KAG8466891.1"/>
    <property type="molecule type" value="Genomic_DNA"/>
</dbReference>
<dbReference type="OrthoDB" id="448536at2759"/>
<dbReference type="Proteomes" id="UP000751190">
    <property type="component" value="Unassembled WGS sequence"/>
</dbReference>
<comment type="caution">
    <text evidence="2">The sequence shown here is derived from an EMBL/GenBank/DDBJ whole genome shotgun (WGS) entry which is preliminary data.</text>
</comment>
<evidence type="ECO:0000313" key="3">
    <source>
        <dbReference type="Proteomes" id="UP000751190"/>
    </source>
</evidence>
<dbReference type="PANTHER" id="PTHR34801">
    <property type="entry name" value="EXPRESSED PROTEIN"/>
    <property type="match status" value="1"/>
</dbReference>
<name>A0A8J5XP15_DIALT</name>
<dbReference type="PANTHER" id="PTHR34801:SF6">
    <property type="entry name" value="SLL1620 PROTEIN"/>
    <property type="match status" value="1"/>
</dbReference>